<accession>A0A6C0AZY5</accession>
<evidence type="ECO:0000256" key="2">
    <source>
        <dbReference type="SAM" id="MobiDB-lite"/>
    </source>
</evidence>
<feature type="coiled-coil region" evidence="1">
    <location>
        <begin position="74"/>
        <end position="101"/>
    </location>
</feature>
<proteinExistence type="predicted"/>
<evidence type="ECO:0000256" key="1">
    <source>
        <dbReference type="SAM" id="Coils"/>
    </source>
</evidence>
<dbReference type="AlphaFoldDB" id="A0A6C0AZY5"/>
<reference evidence="3" key="1">
    <citation type="journal article" date="2020" name="Nature">
        <title>Giant virus diversity and host interactions through global metagenomics.</title>
        <authorList>
            <person name="Schulz F."/>
            <person name="Roux S."/>
            <person name="Paez-Espino D."/>
            <person name="Jungbluth S."/>
            <person name="Walsh D.A."/>
            <person name="Denef V.J."/>
            <person name="McMahon K.D."/>
            <person name="Konstantinidis K.T."/>
            <person name="Eloe-Fadrosh E.A."/>
            <person name="Kyrpides N.C."/>
            <person name="Woyke T."/>
        </authorList>
    </citation>
    <scope>NUCLEOTIDE SEQUENCE</scope>
    <source>
        <strain evidence="3">GVMAG-S-ERX556022-25</strain>
    </source>
</reference>
<organism evidence="3">
    <name type="scientific">viral metagenome</name>
    <dbReference type="NCBI Taxonomy" id="1070528"/>
    <lineage>
        <taxon>unclassified sequences</taxon>
        <taxon>metagenomes</taxon>
        <taxon>organismal metagenomes</taxon>
    </lineage>
</organism>
<feature type="compositionally biased region" description="Polar residues" evidence="2">
    <location>
        <begin position="1"/>
        <end position="13"/>
    </location>
</feature>
<protein>
    <submittedName>
        <fullName evidence="3">Uncharacterized protein</fullName>
    </submittedName>
</protein>
<feature type="region of interest" description="Disordered" evidence="2">
    <location>
        <begin position="1"/>
        <end position="21"/>
    </location>
</feature>
<evidence type="ECO:0000313" key="3">
    <source>
        <dbReference type="EMBL" id="QHS84831.1"/>
    </source>
</evidence>
<name>A0A6C0AZY5_9ZZZZ</name>
<dbReference type="EMBL" id="MN738815">
    <property type="protein sequence ID" value="QHS84831.1"/>
    <property type="molecule type" value="Genomic_DNA"/>
</dbReference>
<sequence length="214" mass="25603">MLTNENMSKTVKINPSKKKENRTLSKERVNISVPQNVDDLFWCFYIILNGEHSYAIDNSFKKEKEFKIECIEKLRKIKSELKAFKLRLNEIENELLNEKKITIKTLVALCLLYKINILYVWNRKYIEIINNPDETINIILNENMEHKISYDTNITKVNYYRENYWFIENVSKPLKGITNYTHSELLTIANKLDIIDMNNKKTKKEIYEKILEKI</sequence>
<keyword evidence="1" id="KW-0175">Coiled coil</keyword>